<dbReference type="Gene3D" id="3.40.1190.10">
    <property type="entry name" value="Mur-like, catalytic domain"/>
    <property type="match status" value="1"/>
</dbReference>
<dbReference type="PANTHER" id="PTHR23135">
    <property type="entry name" value="MUR LIGASE FAMILY MEMBER"/>
    <property type="match status" value="1"/>
</dbReference>
<reference evidence="12 13" key="1">
    <citation type="submission" date="2018-11" db="EMBL/GenBank/DDBJ databases">
        <title>Genomic Encyclopedia of Type Strains, Phase IV (KMG-IV): sequencing the most valuable type-strain genomes for metagenomic binning, comparative biology and taxonomic classification.</title>
        <authorList>
            <person name="Goeker M."/>
        </authorList>
    </citation>
    <scope>NUCLEOTIDE SEQUENCE [LARGE SCALE GENOMIC DNA]</scope>
    <source>
        <strain evidence="12 13">DSM 18090</strain>
    </source>
</reference>
<evidence type="ECO:0000256" key="6">
    <source>
        <dbReference type="ARBA" id="ARBA00023306"/>
    </source>
</evidence>
<evidence type="ECO:0000313" key="13">
    <source>
        <dbReference type="Proteomes" id="UP000276443"/>
    </source>
</evidence>
<dbReference type="PANTHER" id="PTHR23135:SF4">
    <property type="entry name" value="UDP-N-ACETYLMURAMOYL-L-ALANYL-D-GLUTAMATE--2,6-DIAMINOPIMELATE LIGASE MURE HOMOLOG, CHLOROPLASTIC"/>
    <property type="match status" value="1"/>
</dbReference>
<feature type="domain" description="Mur ligase C-terminal" evidence="10">
    <location>
        <begin position="342"/>
        <end position="476"/>
    </location>
</feature>
<gene>
    <name evidence="12" type="ORF">EDC24_2322</name>
</gene>
<keyword evidence="3 8" id="KW-0132">Cell division</keyword>
<evidence type="ECO:0000259" key="9">
    <source>
        <dbReference type="Pfam" id="PF01225"/>
    </source>
</evidence>
<name>A0A3N5B6A4_9BACI</name>
<dbReference type="InterPro" id="IPR004101">
    <property type="entry name" value="Mur_ligase_C"/>
</dbReference>
<dbReference type="GO" id="GO:0009252">
    <property type="term" value="P:peptidoglycan biosynthetic process"/>
    <property type="evidence" value="ECO:0007669"/>
    <property type="project" value="UniProtKB-KW"/>
</dbReference>
<dbReference type="InterPro" id="IPR036565">
    <property type="entry name" value="Mur-like_cat_sf"/>
</dbReference>
<dbReference type="InterPro" id="IPR000713">
    <property type="entry name" value="Mur_ligase_N"/>
</dbReference>
<dbReference type="SUPFAM" id="SSF63418">
    <property type="entry name" value="MurE/MurF N-terminal domain"/>
    <property type="match status" value="1"/>
</dbReference>
<dbReference type="GO" id="GO:0016881">
    <property type="term" value="F:acid-amino acid ligase activity"/>
    <property type="evidence" value="ECO:0007669"/>
    <property type="project" value="InterPro"/>
</dbReference>
<feature type="domain" description="Mur ligase N-terminal catalytic" evidence="9">
    <location>
        <begin position="24"/>
        <end position="96"/>
    </location>
</feature>
<evidence type="ECO:0000256" key="4">
    <source>
        <dbReference type="ARBA" id="ARBA00022960"/>
    </source>
</evidence>
<dbReference type="GO" id="GO:0005524">
    <property type="term" value="F:ATP binding"/>
    <property type="evidence" value="ECO:0007669"/>
    <property type="project" value="InterPro"/>
</dbReference>
<protein>
    <submittedName>
        <fullName evidence="12">UDP-N-acetylmuramoylalanyl-D-glutamate--2, 6-diaminopimelate ligase</fullName>
    </submittedName>
</protein>
<dbReference type="GO" id="GO:0005737">
    <property type="term" value="C:cytoplasm"/>
    <property type="evidence" value="ECO:0007669"/>
    <property type="project" value="UniProtKB-SubCell"/>
</dbReference>
<dbReference type="Gene3D" id="3.90.190.20">
    <property type="entry name" value="Mur ligase, C-terminal domain"/>
    <property type="match status" value="1"/>
</dbReference>
<dbReference type="OrthoDB" id="9800958at2"/>
<keyword evidence="4 8" id="KW-0133">Cell shape</keyword>
<comment type="similarity">
    <text evidence="2">Belongs to the MurCDEF family. MurE subfamily.</text>
</comment>
<dbReference type="Pfam" id="PF08245">
    <property type="entry name" value="Mur_ligase_M"/>
    <property type="match status" value="1"/>
</dbReference>
<proteinExistence type="inferred from homology"/>
<comment type="caution">
    <text evidence="12">The sequence shown here is derived from an EMBL/GenBank/DDBJ whole genome shotgun (WGS) entry which is preliminary data.</text>
</comment>
<dbReference type="GO" id="GO:0051301">
    <property type="term" value="P:cell division"/>
    <property type="evidence" value="ECO:0007669"/>
    <property type="project" value="UniProtKB-KW"/>
</dbReference>
<dbReference type="AlphaFoldDB" id="A0A3N5B6A4"/>
<evidence type="ECO:0000313" key="12">
    <source>
        <dbReference type="EMBL" id="RPF51060.1"/>
    </source>
</evidence>
<dbReference type="RefSeq" id="WP_124222688.1">
    <property type="nucleotide sequence ID" value="NZ_RKRF01000011.1"/>
</dbReference>
<evidence type="ECO:0000259" key="10">
    <source>
        <dbReference type="Pfam" id="PF02875"/>
    </source>
</evidence>
<dbReference type="Gene3D" id="3.40.1390.10">
    <property type="entry name" value="MurE/MurF, N-terminal domain"/>
    <property type="match status" value="1"/>
</dbReference>
<comment type="subcellular location">
    <subcellularLocation>
        <location evidence="8">Cytoplasm</location>
    </subcellularLocation>
</comment>
<keyword evidence="5 8" id="KW-0573">Peptidoglycan synthesis</keyword>
<keyword evidence="12" id="KW-0436">Ligase</keyword>
<sequence>MQLDNLIQSIDILKSINKKSQLDITGLAYHSAKINDGNLFVCIKGFQTDGHKFLKHAVQNGAIAAVVEDVQEDVEIPQIVVQNSRIALAQLANFYYAEPSKKLNMIGITATNGKTTTTFMTNAILEQKGLNTGLIGTVAVKYGNESYPSELTTPESLDLQYYLDQMVKHEVSHVTMEVSSKALESYRVEKVDYDIVTLNNISREHIDDHGSFQQYFDSKASLIRNASENSFAVLNLDNDYSASLINETNASVVTFGVESNNGHLTCKSLDLSTGRAKFTVEVLKPFGKEPNVMQPQTFDIELSVPGLHSVYNSMVAITCGLLNGISISNIQNALKHFVGVERRFEYIYEGDFKVIDDHFANAGNIEVTLKTVQHMDYNQFHLVYSIRGGRGPTVNRENAEAIAYWAPKLGLKDVYATKSESHVASKDQVSQEEEEAFLNVLEEAGINVNLYNELNDAIDDALNKTQSNDLVILGGAQGMDYGAGLALESLHKLKPHLSDEELFLPLKNRVAGVTKKQRELLLKLAPHQ</sequence>
<organism evidence="12 13">
    <name type="scientific">Aquisalibacillus elongatus</name>
    <dbReference type="NCBI Taxonomy" id="485577"/>
    <lineage>
        <taxon>Bacteria</taxon>
        <taxon>Bacillati</taxon>
        <taxon>Bacillota</taxon>
        <taxon>Bacilli</taxon>
        <taxon>Bacillales</taxon>
        <taxon>Bacillaceae</taxon>
        <taxon>Aquisalibacillus</taxon>
    </lineage>
</organism>
<dbReference type="NCBIfam" id="TIGR01085">
    <property type="entry name" value="murE"/>
    <property type="match status" value="1"/>
</dbReference>
<keyword evidence="6 8" id="KW-0131">Cell cycle</keyword>
<dbReference type="InterPro" id="IPR036615">
    <property type="entry name" value="Mur_ligase_C_dom_sf"/>
</dbReference>
<dbReference type="Pfam" id="PF02875">
    <property type="entry name" value="Mur_ligase_C"/>
    <property type="match status" value="1"/>
</dbReference>
<dbReference type="Pfam" id="PF01225">
    <property type="entry name" value="Mur_ligase"/>
    <property type="match status" value="1"/>
</dbReference>
<dbReference type="GO" id="GO:0071555">
    <property type="term" value="P:cell wall organization"/>
    <property type="evidence" value="ECO:0007669"/>
    <property type="project" value="UniProtKB-KW"/>
</dbReference>
<dbReference type="SUPFAM" id="SSF53244">
    <property type="entry name" value="MurD-like peptide ligases, peptide-binding domain"/>
    <property type="match status" value="1"/>
</dbReference>
<dbReference type="InterPro" id="IPR013221">
    <property type="entry name" value="Mur_ligase_cen"/>
</dbReference>
<dbReference type="InterPro" id="IPR005761">
    <property type="entry name" value="UDP-N-AcMur-Glu-dNH2Pim_ligase"/>
</dbReference>
<accession>A0A3N5B6A4</accession>
<dbReference type="EMBL" id="RKRF01000011">
    <property type="protein sequence ID" value="RPF51060.1"/>
    <property type="molecule type" value="Genomic_DNA"/>
</dbReference>
<evidence type="ECO:0000256" key="3">
    <source>
        <dbReference type="ARBA" id="ARBA00022618"/>
    </source>
</evidence>
<evidence type="ECO:0000259" key="11">
    <source>
        <dbReference type="Pfam" id="PF08245"/>
    </source>
</evidence>
<dbReference type="GO" id="GO:0008360">
    <property type="term" value="P:regulation of cell shape"/>
    <property type="evidence" value="ECO:0007669"/>
    <property type="project" value="UniProtKB-KW"/>
</dbReference>
<evidence type="ECO:0000256" key="2">
    <source>
        <dbReference type="ARBA" id="ARBA00005898"/>
    </source>
</evidence>
<keyword evidence="7 8" id="KW-0961">Cell wall biogenesis/degradation</keyword>
<evidence type="ECO:0000256" key="5">
    <source>
        <dbReference type="ARBA" id="ARBA00022984"/>
    </source>
</evidence>
<evidence type="ECO:0000256" key="7">
    <source>
        <dbReference type="ARBA" id="ARBA00023316"/>
    </source>
</evidence>
<comment type="pathway">
    <text evidence="1 8">Cell wall biogenesis; peptidoglycan biosynthesis.</text>
</comment>
<feature type="domain" description="Mur ligase central" evidence="11">
    <location>
        <begin position="108"/>
        <end position="319"/>
    </location>
</feature>
<keyword evidence="13" id="KW-1185">Reference proteome</keyword>
<evidence type="ECO:0000256" key="1">
    <source>
        <dbReference type="ARBA" id="ARBA00004752"/>
    </source>
</evidence>
<dbReference type="SUPFAM" id="SSF53623">
    <property type="entry name" value="MurD-like peptide ligases, catalytic domain"/>
    <property type="match status" value="1"/>
</dbReference>
<dbReference type="Proteomes" id="UP000276443">
    <property type="component" value="Unassembled WGS sequence"/>
</dbReference>
<evidence type="ECO:0000256" key="8">
    <source>
        <dbReference type="RuleBase" id="RU004135"/>
    </source>
</evidence>
<dbReference type="InterPro" id="IPR035911">
    <property type="entry name" value="MurE/MurF_N"/>
</dbReference>